<evidence type="ECO:0000313" key="6">
    <source>
        <dbReference type="EMBL" id="APG26965.1"/>
    </source>
</evidence>
<dbReference type="SUPFAM" id="SSF53720">
    <property type="entry name" value="ALDH-like"/>
    <property type="match status" value="1"/>
</dbReference>
<evidence type="ECO:0000256" key="4">
    <source>
        <dbReference type="RuleBase" id="RU003345"/>
    </source>
</evidence>
<dbReference type="InterPro" id="IPR016163">
    <property type="entry name" value="Ald_DH_C"/>
</dbReference>
<dbReference type="RefSeq" id="WP_072282926.1">
    <property type="nucleotide sequence ID" value="NZ_CP015519.1"/>
</dbReference>
<dbReference type="Pfam" id="PF00171">
    <property type="entry name" value="Aldedh"/>
    <property type="match status" value="1"/>
</dbReference>
<dbReference type="InterPro" id="IPR016162">
    <property type="entry name" value="Ald_DH_N"/>
</dbReference>
<evidence type="ECO:0000256" key="2">
    <source>
        <dbReference type="ARBA" id="ARBA00023002"/>
    </source>
</evidence>
<dbReference type="AlphaFoldDB" id="A0A1L3GM50"/>
<dbReference type="InterPro" id="IPR016161">
    <property type="entry name" value="Ald_DH/histidinol_DH"/>
</dbReference>
<organism evidence="6 7">
    <name type="scientific">Syntrophotalea acetylenivorans</name>
    <dbReference type="NCBI Taxonomy" id="1842532"/>
    <lineage>
        <taxon>Bacteria</taxon>
        <taxon>Pseudomonadati</taxon>
        <taxon>Thermodesulfobacteriota</taxon>
        <taxon>Desulfuromonadia</taxon>
        <taxon>Desulfuromonadales</taxon>
        <taxon>Syntrophotaleaceae</taxon>
        <taxon>Syntrophotalea</taxon>
    </lineage>
</organism>
<accession>A0A1L3GM50</accession>
<evidence type="ECO:0000259" key="5">
    <source>
        <dbReference type="Pfam" id="PF00171"/>
    </source>
</evidence>
<dbReference type="GO" id="GO:0016620">
    <property type="term" value="F:oxidoreductase activity, acting on the aldehyde or oxo group of donors, NAD or NADP as acceptor"/>
    <property type="evidence" value="ECO:0007669"/>
    <property type="project" value="InterPro"/>
</dbReference>
<dbReference type="PANTHER" id="PTHR11699">
    <property type="entry name" value="ALDEHYDE DEHYDROGENASE-RELATED"/>
    <property type="match status" value="1"/>
</dbReference>
<dbReference type="Gene3D" id="3.40.605.10">
    <property type="entry name" value="Aldehyde Dehydrogenase, Chain A, domain 1"/>
    <property type="match status" value="1"/>
</dbReference>
<comment type="similarity">
    <text evidence="1 4">Belongs to the aldehyde dehydrogenase family.</text>
</comment>
<dbReference type="STRING" id="1842532.A7E78_03430"/>
<gene>
    <name evidence="6" type="ORF">A7E78_03430</name>
</gene>
<proteinExistence type="inferred from homology"/>
<dbReference type="InterPro" id="IPR015590">
    <property type="entry name" value="Aldehyde_DH_dom"/>
</dbReference>
<dbReference type="InterPro" id="IPR016160">
    <property type="entry name" value="Ald_DH_CS_CYS"/>
</dbReference>
<dbReference type="FunFam" id="3.40.605.10:FF:000007">
    <property type="entry name" value="NAD/NADP-dependent betaine aldehyde dehydrogenase"/>
    <property type="match status" value="1"/>
</dbReference>
<evidence type="ECO:0000313" key="7">
    <source>
        <dbReference type="Proteomes" id="UP000182517"/>
    </source>
</evidence>
<dbReference type="PROSITE" id="PS00687">
    <property type="entry name" value="ALDEHYDE_DEHYDR_GLU"/>
    <property type="match status" value="1"/>
</dbReference>
<keyword evidence="7" id="KW-1185">Reference proteome</keyword>
<dbReference type="PROSITE" id="PS00070">
    <property type="entry name" value="ALDEHYDE_DEHYDR_CYS"/>
    <property type="match status" value="1"/>
</dbReference>
<dbReference type="Gene3D" id="3.40.309.10">
    <property type="entry name" value="Aldehyde Dehydrogenase, Chain A, domain 2"/>
    <property type="match status" value="1"/>
</dbReference>
<reference evidence="6 7" key="1">
    <citation type="journal article" date="2017" name="Genome Announc.">
        <title>Complete Genome Sequences of Two Acetylene-Fermenting Pelobacter acetylenicus Strains.</title>
        <authorList>
            <person name="Sutton J.M."/>
            <person name="Baesman S.M."/>
            <person name="Fierst J.L."/>
            <person name="Poret-Peterson A.T."/>
            <person name="Oremland R.S."/>
            <person name="Dunlap D.S."/>
            <person name="Akob D.M."/>
        </authorList>
    </citation>
    <scope>NUCLEOTIDE SEQUENCE [LARGE SCALE GENOMIC DNA]</scope>
    <source>
        <strain evidence="6 7">SFB93</strain>
    </source>
</reference>
<evidence type="ECO:0000256" key="3">
    <source>
        <dbReference type="PROSITE-ProRule" id="PRU10007"/>
    </source>
</evidence>
<dbReference type="Proteomes" id="UP000182517">
    <property type="component" value="Chromosome"/>
</dbReference>
<sequence length="498" mass="53749">MTRINNYIGGEWVLPSSGEFAQSVNPARISDIVTRYPLSAKIDVDRAVAAAREAYPAWRDFPAPRRAEILYKAAEMLQRAKPELGKSVTREMGKVSSEGLGDIQEAIDMAYYMAGEGRRLVGETVPCELPHKDGKSIRVPHGVFALITPWNFPVAIPVWKIFASLICGNTAVFKPSSDSPYCAALLVEILEEAGLPPGVLNLVMGQGKKVGEYLATHPDVDGISFTGSCAVGETLAQHAAVLHRPIAMEMGGKNAILILKDADLDLALHGVLWGAFGTTGQRCTAASRIILEQTIYDRFLTRLIDAANALRLGDGLLPETDVGPLINAPALDKVMEYIRIGQEEGAELMCGGERADGGSLQEGYFMKPAVFANARPGMRIVEEEIFGPVVAVMSCADYEEGIRLVNQSRYGLSTSIYTNNVNHAARAEGDLDSGLVYINASTIGAEIQLPFGGFKHSGSGHPEAGGRMGGIDFYSRIKVIYRDFSGRLQKAQISQEST</sequence>
<dbReference type="FunFam" id="3.40.309.10:FF:000009">
    <property type="entry name" value="Aldehyde dehydrogenase A"/>
    <property type="match status" value="1"/>
</dbReference>
<dbReference type="InterPro" id="IPR029510">
    <property type="entry name" value="Ald_DH_CS_GLU"/>
</dbReference>
<name>A0A1L3GM50_9BACT</name>
<dbReference type="EMBL" id="CP015519">
    <property type="protein sequence ID" value="APG26965.1"/>
    <property type="molecule type" value="Genomic_DNA"/>
</dbReference>
<feature type="domain" description="Aldehyde dehydrogenase" evidence="5">
    <location>
        <begin position="12"/>
        <end position="480"/>
    </location>
</feature>
<dbReference type="OrthoDB" id="9762913at2"/>
<dbReference type="KEGG" id="pef:A7E78_03430"/>
<protein>
    <submittedName>
        <fullName evidence="6">Aldehyde dehydrogenase</fullName>
    </submittedName>
</protein>
<evidence type="ECO:0000256" key="1">
    <source>
        <dbReference type="ARBA" id="ARBA00009986"/>
    </source>
</evidence>
<dbReference type="CDD" id="cd07131">
    <property type="entry name" value="ALDH_AldH-CAJ73105"/>
    <property type="match status" value="1"/>
</dbReference>
<keyword evidence="2 4" id="KW-0560">Oxidoreductase</keyword>
<feature type="active site" evidence="3">
    <location>
        <position position="249"/>
    </location>
</feature>